<evidence type="ECO:0000256" key="1">
    <source>
        <dbReference type="ARBA" id="ARBA00000707"/>
    </source>
</evidence>
<evidence type="ECO:0000256" key="5">
    <source>
        <dbReference type="ARBA" id="ARBA00022786"/>
    </source>
</evidence>
<evidence type="ECO:0000256" key="6">
    <source>
        <dbReference type="ARBA" id="ARBA00022801"/>
    </source>
</evidence>
<dbReference type="SUPFAM" id="SSF54001">
    <property type="entry name" value="Cysteine proteinases"/>
    <property type="match status" value="1"/>
</dbReference>
<keyword evidence="7" id="KW-0788">Thiol protease</keyword>
<evidence type="ECO:0000256" key="2">
    <source>
        <dbReference type="ARBA" id="ARBA00009085"/>
    </source>
</evidence>
<dbReference type="AlphaFoldDB" id="A0AAU9IPJ2"/>
<evidence type="ECO:0000256" key="3">
    <source>
        <dbReference type="ARBA" id="ARBA00012759"/>
    </source>
</evidence>
<dbReference type="PANTHER" id="PTHR21646:SF24">
    <property type="entry name" value="UBIQUITIN CARBOXYL-TERMINAL HYDROLASE"/>
    <property type="match status" value="1"/>
</dbReference>
<dbReference type="InterPro" id="IPR001394">
    <property type="entry name" value="Peptidase_C19_UCH"/>
</dbReference>
<dbReference type="Gene3D" id="3.90.70.10">
    <property type="entry name" value="Cysteine proteinases"/>
    <property type="match status" value="1"/>
</dbReference>
<dbReference type="PROSITE" id="PS00972">
    <property type="entry name" value="USP_1"/>
    <property type="match status" value="1"/>
</dbReference>
<dbReference type="GO" id="GO:0006508">
    <property type="term" value="P:proteolysis"/>
    <property type="evidence" value="ECO:0007669"/>
    <property type="project" value="UniProtKB-KW"/>
</dbReference>
<comment type="caution">
    <text evidence="9">The sequence shown here is derived from an EMBL/GenBank/DDBJ whole genome shotgun (WGS) entry which is preliminary data.</text>
</comment>
<dbReference type="InterPro" id="IPR038765">
    <property type="entry name" value="Papain-like_cys_pep_sf"/>
</dbReference>
<reference evidence="9" key="1">
    <citation type="submission" date="2021-09" db="EMBL/GenBank/DDBJ databases">
        <authorList>
            <consortium name="AG Swart"/>
            <person name="Singh M."/>
            <person name="Singh A."/>
            <person name="Seah K."/>
            <person name="Emmerich C."/>
        </authorList>
    </citation>
    <scope>NUCLEOTIDE SEQUENCE</scope>
    <source>
        <strain evidence="9">ATCC30299</strain>
    </source>
</reference>
<dbReference type="PROSITE" id="PS50235">
    <property type="entry name" value="USP_3"/>
    <property type="match status" value="1"/>
</dbReference>
<evidence type="ECO:0000313" key="10">
    <source>
        <dbReference type="Proteomes" id="UP001162131"/>
    </source>
</evidence>
<evidence type="ECO:0000256" key="7">
    <source>
        <dbReference type="ARBA" id="ARBA00022807"/>
    </source>
</evidence>
<protein>
    <recommendedName>
        <fullName evidence="3">ubiquitinyl hydrolase 1</fullName>
        <ecNumber evidence="3">3.4.19.12</ecNumber>
    </recommendedName>
</protein>
<dbReference type="Pfam" id="PF00443">
    <property type="entry name" value="UCH"/>
    <property type="match status" value="1"/>
</dbReference>
<comment type="catalytic activity">
    <reaction evidence="1">
        <text>Thiol-dependent hydrolysis of ester, thioester, amide, peptide and isopeptide bonds formed by the C-terminal Gly of ubiquitin (a 76-residue protein attached to proteins as an intracellular targeting signal).</text>
        <dbReference type="EC" id="3.4.19.12"/>
    </reaction>
</comment>
<evidence type="ECO:0000256" key="4">
    <source>
        <dbReference type="ARBA" id="ARBA00022670"/>
    </source>
</evidence>
<sequence>MGNGCCRNSDVQIFENPNTSVIKLKKIENDTPEKVYTMIQDNYLSIPNTFNSDKFSAIKDIGVSGLENLGNTCYINSVLQVLFNCQPLMDYFLSGIHKQDLNVLNPHGSRGEVAMAFGELAEAYWQKSYDLLVPKLLVNLISGESNIPNDDAYQLLKVLLHLIHEDLNRADRTPLIRPLKSSEAQEIKAAKSWQNELIKNSSIIIDLFQGQLRSTLTCTECNFSAQTFEIFFSLSLDMPNKDRPATIDECFQLFTNPKNSERSWLCPKCNYGVKAIKKIDIWKVPPILIFQLKTKKMRTINNPLKQALFVTGSNKIDIAQWVSALQKENPRYELFAKINCESSVNSTHYTATVKHKNSHSWQLFDDENVYHVEGEPPIDKDSYILFYQRVGGKYYRQSKNMPEYWPHLIANYIKRTLGVSHKPEM</sequence>
<dbReference type="InterPro" id="IPR018200">
    <property type="entry name" value="USP_CS"/>
</dbReference>
<dbReference type="PANTHER" id="PTHR21646">
    <property type="entry name" value="UBIQUITIN CARBOXYL-TERMINAL HYDROLASE"/>
    <property type="match status" value="1"/>
</dbReference>
<keyword evidence="5" id="KW-0833">Ubl conjugation pathway</keyword>
<feature type="domain" description="USP" evidence="8">
    <location>
        <begin position="64"/>
        <end position="390"/>
    </location>
</feature>
<name>A0AAU9IPJ2_9CILI</name>
<keyword evidence="4" id="KW-0645">Protease</keyword>
<dbReference type="InterPro" id="IPR050185">
    <property type="entry name" value="Ub_carboxyl-term_hydrolase"/>
</dbReference>
<gene>
    <name evidence="9" type="ORF">BSTOLATCC_MIC9510</name>
</gene>
<comment type="similarity">
    <text evidence="2">Belongs to the peptidase C19 family.</text>
</comment>
<proteinExistence type="inferred from homology"/>
<dbReference type="EC" id="3.4.19.12" evidence="3"/>
<keyword evidence="6" id="KW-0378">Hydrolase</keyword>
<dbReference type="InterPro" id="IPR028889">
    <property type="entry name" value="USP"/>
</dbReference>
<dbReference type="GO" id="GO:0004843">
    <property type="term" value="F:cysteine-type deubiquitinase activity"/>
    <property type="evidence" value="ECO:0007669"/>
    <property type="project" value="UniProtKB-EC"/>
</dbReference>
<evidence type="ECO:0000313" key="9">
    <source>
        <dbReference type="EMBL" id="CAG9313705.1"/>
    </source>
</evidence>
<organism evidence="9 10">
    <name type="scientific">Blepharisma stoltei</name>
    <dbReference type="NCBI Taxonomy" id="1481888"/>
    <lineage>
        <taxon>Eukaryota</taxon>
        <taxon>Sar</taxon>
        <taxon>Alveolata</taxon>
        <taxon>Ciliophora</taxon>
        <taxon>Postciliodesmatophora</taxon>
        <taxon>Heterotrichea</taxon>
        <taxon>Heterotrichida</taxon>
        <taxon>Blepharismidae</taxon>
        <taxon>Blepharisma</taxon>
    </lineage>
</organism>
<keyword evidence="10" id="KW-1185">Reference proteome</keyword>
<dbReference type="Proteomes" id="UP001162131">
    <property type="component" value="Unassembled WGS sequence"/>
</dbReference>
<accession>A0AAU9IPJ2</accession>
<evidence type="ECO:0000259" key="8">
    <source>
        <dbReference type="PROSITE" id="PS50235"/>
    </source>
</evidence>
<dbReference type="GO" id="GO:0016579">
    <property type="term" value="P:protein deubiquitination"/>
    <property type="evidence" value="ECO:0007669"/>
    <property type="project" value="InterPro"/>
</dbReference>
<dbReference type="EMBL" id="CAJZBQ010000011">
    <property type="protein sequence ID" value="CAG9313705.1"/>
    <property type="molecule type" value="Genomic_DNA"/>
</dbReference>